<reference evidence="2 3" key="1">
    <citation type="submission" date="2018-04" db="EMBL/GenBank/DDBJ databases">
        <title>Genomic Encyclopedia of Archaeal and Bacterial Type Strains, Phase II (KMG-II): from individual species to whole genera.</title>
        <authorList>
            <person name="Goeker M."/>
        </authorList>
    </citation>
    <scope>NUCLEOTIDE SEQUENCE [LARGE SCALE GENOMIC DNA]</scope>
    <source>
        <strain evidence="2 3">DSM 18064</strain>
    </source>
</reference>
<dbReference type="Pfam" id="PF19834">
    <property type="entry name" value="DUF6314"/>
    <property type="match status" value="1"/>
</dbReference>
<sequence>MLENFEGLWRLTRKIDDTLTGQCAVLEGQASFTVVPGGLRYEEEGTLRWPGQPPMMARRVYLWHAVPGRIDVCFADGRFFHSIAPGATPEASHDCPPDFYHVRYDFSRWPDWSAVWDVHGPRKTYAMRSLYSR</sequence>
<evidence type="ECO:0000259" key="1">
    <source>
        <dbReference type="Pfam" id="PF19834"/>
    </source>
</evidence>
<accession>A0A2T5BL25</accession>
<feature type="domain" description="DUF6314" evidence="1">
    <location>
        <begin position="5"/>
        <end position="133"/>
    </location>
</feature>
<dbReference type="AlphaFoldDB" id="A0A2T5BL25"/>
<dbReference type="InterPro" id="IPR045632">
    <property type="entry name" value="DUF6314"/>
</dbReference>
<dbReference type="RefSeq" id="WP_107893679.1">
    <property type="nucleotide sequence ID" value="NZ_NHSI01000007.1"/>
</dbReference>
<dbReference type="Proteomes" id="UP000243859">
    <property type="component" value="Unassembled WGS sequence"/>
</dbReference>
<dbReference type="OrthoDB" id="7351979at2"/>
<comment type="caution">
    <text evidence="2">The sequence shown here is derived from an EMBL/GenBank/DDBJ whole genome shotgun (WGS) entry which is preliminary data.</text>
</comment>
<dbReference type="EMBL" id="QAAA01000036">
    <property type="protein sequence ID" value="PTM99703.1"/>
    <property type="molecule type" value="Genomic_DNA"/>
</dbReference>
<proteinExistence type="predicted"/>
<protein>
    <recommendedName>
        <fullName evidence="1">DUF6314 domain-containing protein</fullName>
    </recommendedName>
</protein>
<organism evidence="2 3">
    <name type="scientific">Rhodovulum imhoffii</name>
    <dbReference type="NCBI Taxonomy" id="365340"/>
    <lineage>
        <taxon>Bacteria</taxon>
        <taxon>Pseudomonadati</taxon>
        <taxon>Pseudomonadota</taxon>
        <taxon>Alphaproteobacteria</taxon>
        <taxon>Rhodobacterales</taxon>
        <taxon>Paracoccaceae</taxon>
        <taxon>Rhodovulum</taxon>
    </lineage>
</organism>
<evidence type="ECO:0000313" key="3">
    <source>
        <dbReference type="Proteomes" id="UP000243859"/>
    </source>
</evidence>
<name>A0A2T5BL25_9RHOB</name>
<evidence type="ECO:0000313" key="2">
    <source>
        <dbReference type="EMBL" id="PTM99703.1"/>
    </source>
</evidence>
<gene>
    <name evidence="2" type="ORF">C8N32_1366</name>
</gene>
<keyword evidence="3" id="KW-1185">Reference proteome</keyword>